<dbReference type="InterPro" id="IPR011009">
    <property type="entry name" value="Kinase-like_dom_sf"/>
</dbReference>
<gene>
    <name evidence="1" type="ORF">M378DRAFT_422151</name>
</gene>
<dbReference type="SUPFAM" id="SSF56112">
    <property type="entry name" value="Protein kinase-like (PK-like)"/>
    <property type="match status" value="1"/>
</dbReference>
<dbReference type="AlphaFoldDB" id="A0A0C2WK54"/>
<protein>
    <recommendedName>
        <fullName evidence="3">Protein kinase domain-containing protein</fullName>
    </recommendedName>
</protein>
<proteinExistence type="predicted"/>
<dbReference type="OrthoDB" id="2379186at2759"/>
<dbReference type="Gene3D" id="1.10.510.10">
    <property type="entry name" value="Transferase(Phosphotransferase) domain 1"/>
    <property type="match status" value="1"/>
</dbReference>
<name>A0A0C2WK54_AMAMK</name>
<dbReference type="Proteomes" id="UP000054549">
    <property type="component" value="Unassembled WGS sequence"/>
</dbReference>
<dbReference type="HOGENOM" id="CLU_028901_2_0_1"/>
<dbReference type="EMBL" id="KN818384">
    <property type="protein sequence ID" value="KIL57061.1"/>
    <property type="molecule type" value="Genomic_DNA"/>
</dbReference>
<organism evidence="1 2">
    <name type="scientific">Amanita muscaria (strain Koide BX008)</name>
    <dbReference type="NCBI Taxonomy" id="946122"/>
    <lineage>
        <taxon>Eukaryota</taxon>
        <taxon>Fungi</taxon>
        <taxon>Dikarya</taxon>
        <taxon>Basidiomycota</taxon>
        <taxon>Agaricomycotina</taxon>
        <taxon>Agaricomycetes</taxon>
        <taxon>Agaricomycetidae</taxon>
        <taxon>Agaricales</taxon>
        <taxon>Pluteineae</taxon>
        <taxon>Amanitaceae</taxon>
        <taxon>Amanita</taxon>
    </lineage>
</organism>
<reference evidence="1 2" key="1">
    <citation type="submission" date="2014-04" db="EMBL/GenBank/DDBJ databases">
        <title>Evolutionary Origins and Diversification of the Mycorrhizal Mutualists.</title>
        <authorList>
            <consortium name="DOE Joint Genome Institute"/>
            <consortium name="Mycorrhizal Genomics Consortium"/>
            <person name="Kohler A."/>
            <person name="Kuo A."/>
            <person name="Nagy L.G."/>
            <person name="Floudas D."/>
            <person name="Copeland A."/>
            <person name="Barry K.W."/>
            <person name="Cichocki N."/>
            <person name="Veneault-Fourrey C."/>
            <person name="LaButti K."/>
            <person name="Lindquist E.A."/>
            <person name="Lipzen A."/>
            <person name="Lundell T."/>
            <person name="Morin E."/>
            <person name="Murat C."/>
            <person name="Riley R."/>
            <person name="Ohm R."/>
            <person name="Sun H."/>
            <person name="Tunlid A."/>
            <person name="Henrissat B."/>
            <person name="Grigoriev I.V."/>
            <person name="Hibbett D.S."/>
            <person name="Martin F."/>
        </authorList>
    </citation>
    <scope>NUCLEOTIDE SEQUENCE [LARGE SCALE GENOMIC DNA]</scope>
    <source>
        <strain evidence="1 2">Koide BX008</strain>
    </source>
</reference>
<evidence type="ECO:0008006" key="3">
    <source>
        <dbReference type="Google" id="ProtNLM"/>
    </source>
</evidence>
<evidence type="ECO:0000313" key="2">
    <source>
        <dbReference type="Proteomes" id="UP000054549"/>
    </source>
</evidence>
<evidence type="ECO:0000313" key="1">
    <source>
        <dbReference type="EMBL" id="KIL57061.1"/>
    </source>
</evidence>
<sequence length="439" mass="49542">MKALVSSSIEMQDVCTMSDVELLFRPGSLNPPFFKNFSAVADAPPIMGTDKSFIQFWDNNVRCLLELLVPGGRSIRNSYQHTATSSLRPDYAFLVSKFCAFRGEEKAPDNNDDPRKGLSDKIVWAYAPAPYVLGYYATGPAFTLVAISPPSHEQNHPVVWDIAHANLRLRAHRIKNICRLINLAGLFQQLADIVRPRDAEFTVLERFYLIYFTVPTSHFRIYYSDNGTVEIAGSSVIKAYNGPDRVERINHLRKVYYLLQDKRVPNVDRLVRHFDTTVILSPRGISAPPTNEQELLAALICILEALEILHSEPQIFHRDIRWPNVIRQVDDPQRWIIIDWEDAAVPPTKAVSRLHFKRSTHSPRVFEDGDGAEVDMWSVGELIVKCGALDVSSELVELGRWMQDAGPSASEALGEIKKYKLCRASVRGAASKGLLRKNE</sequence>
<keyword evidence="2" id="KW-1185">Reference proteome</keyword>
<accession>A0A0C2WK54</accession>
<dbReference type="InParanoid" id="A0A0C2WK54"/>